<feature type="compositionally biased region" description="Low complexity" evidence="1">
    <location>
        <begin position="283"/>
        <end position="315"/>
    </location>
</feature>
<feature type="region of interest" description="Disordered" evidence="1">
    <location>
        <begin position="210"/>
        <end position="401"/>
    </location>
</feature>
<protein>
    <submittedName>
        <fullName evidence="2">Uncharacterized protein</fullName>
    </submittedName>
</protein>
<feature type="compositionally biased region" description="Polar residues" evidence="1">
    <location>
        <begin position="255"/>
        <end position="267"/>
    </location>
</feature>
<reference evidence="2" key="2">
    <citation type="submission" date="2021-10" db="EMBL/GenBank/DDBJ databases">
        <title>Phylogenomics reveals ancestral predisposition of the termite-cultivated fungus Termitomyces towards a domesticated lifestyle.</title>
        <authorList>
            <person name="Auxier B."/>
            <person name="Grum-Grzhimaylo A."/>
            <person name="Cardenas M.E."/>
            <person name="Lodge J.D."/>
            <person name="Laessoe T."/>
            <person name="Pedersen O."/>
            <person name="Smith M.E."/>
            <person name="Kuyper T.W."/>
            <person name="Franco-Molano E.A."/>
            <person name="Baroni T.J."/>
            <person name="Aanen D.K."/>
        </authorList>
    </citation>
    <scope>NUCLEOTIDE SEQUENCE</scope>
    <source>
        <strain evidence="2">D49</strain>
    </source>
</reference>
<evidence type="ECO:0000313" key="2">
    <source>
        <dbReference type="EMBL" id="KAG5649839.1"/>
    </source>
</evidence>
<reference evidence="2" key="1">
    <citation type="submission" date="2021-02" db="EMBL/GenBank/DDBJ databases">
        <authorList>
            <person name="Nieuwenhuis M."/>
            <person name="Van De Peppel L.J.J."/>
        </authorList>
    </citation>
    <scope>NUCLEOTIDE SEQUENCE</scope>
    <source>
        <strain evidence="2">D49</strain>
    </source>
</reference>
<feature type="compositionally biased region" description="Polar residues" evidence="1">
    <location>
        <begin position="16"/>
        <end position="27"/>
    </location>
</feature>
<organism evidence="2 3">
    <name type="scientific">Sphagnurus paluster</name>
    <dbReference type="NCBI Taxonomy" id="117069"/>
    <lineage>
        <taxon>Eukaryota</taxon>
        <taxon>Fungi</taxon>
        <taxon>Dikarya</taxon>
        <taxon>Basidiomycota</taxon>
        <taxon>Agaricomycotina</taxon>
        <taxon>Agaricomycetes</taxon>
        <taxon>Agaricomycetidae</taxon>
        <taxon>Agaricales</taxon>
        <taxon>Tricholomatineae</taxon>
        <taxon>Lyophyllaceae</taxon>
        <taxon>Sphagnurus</taxon>
    </lineage>
</organism>
<evidence type="ECO:0000313" key="3">
    <source>
        <dbReference type="Proteomes" id="UP000717328"/>
    </source>
</evidence>
<dbReference type="Proteomes" id="UP000717328">
    <property type="component" value="Unassembled WGS sequence"/>
</dbReference>
<feature type="compositionally biased region" description="Acidic residues" evidence="1">
    <location>
        <begin position="217"/>
        <end position="229"/>
    </location>
</feature>
<name>A0A9P7GFX3_9AGAR</name>
<feature type="region of interest" description="Disordered" evidence="1">
    <location>
        <begin position="1"/>
        <end position="41"/>
    </location>
</feature>
<sequence length="401" mass="44870">MQRSTNQQPDVLATATVENPENMQQNRSPSPTPTEVDDPEPESIIEQLTALNIKVRDFAYPTTITYTEPPPPPTTEIFDQYRGIAEFEFRLAQNPRTRPIEGKTLKRLLALRWVSMAEAKQRLHQMDWEAMKDYEALDAQHPWRPCKWSVVPDAAHRAQLVLEHGAIFIHLDKIYRMVQAQREAEEQEQRLIREAQERLRVMEAEREGGMGMVVSAADEDEDEDEEERELQEVEGAVQPDADSVAAGKKRALEHTASTPSFPNSDTLTGPKRARLSDVPDLPASFAATLASSQSASTSSSQPSSSQASASTSSSARPIIRTPPPRQYPAPLSSYDPELYPEAARVIEAEARPPTPRADTPPLDDDDDGTDTDSEERPGNRLTRPRKGLKRAISRTQTFRQL</sequence>
<feature type="compositionally biased region" description="Acidic residues" evidence="1">
    <location>
        <begin position="361"/>
        <end position="373"/>
    </location>
</feature>
<proteinExistence type="predicted"/>
<keyword evidence="3" id="KW-1185">Reference proteome</keyword>
<gene>
    <name evidence="2" type="ORF">H0H81_001808</name>
</gene>
<dbReference type="AlphaFoldDB" id="A0A9P7GFX3"/>
<feature type="compositionally biased region" description="Basic residues" evidence="1">
    <location>
        <begin position="382"/>
        <end position="392"/>
    </location>
</feature>
<dbReference type="EMBL" id="JABCKI010000679">
    <property type="protein sequence ID" value="KAG5649839.1"/>
    <property type="molecule type" value="Genomic_DNA"/>
</dbReference>
<evidence type="ECO:0000256" key="1">
    <source>
        <dbReference type="SAM" id="MobiDB-lite"/>
    </source>
</evidence>
<dbReference type="OrthoDB" id="2997660at2759"/>
<accession>A0A9P7GFX3</accession>
<comment type="caution">
    <text evidence="2">The sequence shown here is derived from an EMBL/GenBank/DDBJ whole genome shotgun (WGS) entry which is preliminary data.</text>
</comment>